<evidence type="ECO:0000313" key="3">
    <source>
        <dbReference type="Proteomes" id="UP000431401"/>
    </source>
</evidence>
<feature type="domain" description="HTH cro/C1-type" evidence="1">
    <location>
        <begin position="19"/>
        <end position="91"/>
    </location>
</feature>
<dbReference type="AlphaFoldDB" id="A0A7K0DKZ1"/>
<dbReference type="SMART" id="SM00530">
    <property type="entry name" value="HTH_XRE"/>
    <property type="match status" value="1"/>
</dbReference>
<dbReference type="InterPro" id="IPR001387">
    <property type="entry name" value="Cro/C1-type_HTH"/>
</dbReference>
<dbReference type="Pfam" id="PF13560">
    <property type="entry name" value="HTH_31"/>
    <property type="match status" value="1"/>
</dbReference>
<dbReference type="Pfam" id="PF17765">
    <property type="entry name" value="MLTR_LBD"/>
    <property type="match status" value="1"/>
</dbReference>
<dbReference type="SUPFAM" id="SSF47413">
    <property type="entry name" value="lambda repressor-like DNA-binding domains"/>
    <property type="match status" value="1"/>
</dbReference>
<gene>
    <name evidence="2" type="ORF">NRB56_19240</name>
</gene>
<dbReference type="Gene3D" id="1.10.260.40">
    <property type="entry name" value="lambda repressor-like DNA-binding domains"/>
    <property type="match status" value="1"/>
</dbReference>
<keyword evidence="3" id="KW-1185">Reference proteome</keyword>
<reference evidence="2 3" key="1">
    <citation type="submission" date="2019-10" db="EMBL/GenBank/DDBJ databases">
        <title>Nocardia macrotermitis sp. nov. and Nocardia aurantia sp. nov., isolated from the gut of fungus growing-termite Macrotermes natalensis.</title>
        <authorList>
            <person name="Benndorf R."/>
            <person name="Schwitalla J."/>
            <person name="Martin K."/>
            <person name="De Beer W."/>
            <person name="Kaster A.-K."/>
            <person name="Vollmers J."/>
            <person name="Poulsen M."/>
            <person name="Beemelmanns C."/>
        </authorList>
    </citation>
    <scope>NUCLEOTIDE SEQUENCE [LARGE SCALE GENOMIC DNA]</scope>
    <source>
        <strain evidence="2 3">RB56</strain>
    </source>
</reference>
<dbReference type="InterPro" id="IPR010982">
    <property type="entry name" value="Lambda_DNA-bd_dom_sf"/>
</dbReference>
<dbReference type="EMBL" id="WEGI01000004">
    <property type="protein sequence ID" value="MQY26359.1"/>
    <property type="molecule type" value="Genomic_DNA"/>
</dbReference>
<comment type="caution">
    <text evidence="2">The sequence shown here is derived from an EMBL/GenBank/DDBJ whole genome shotgun (WGS) entry which is preliminary data.</text>
</comment>
<dbReference type="GO" id="GO:0003677">
    <property type="term" value="F:DNA binding"/>
    <property type="evidence" value="ECO:0007669"/>
    <property type="project" value="InterPro"/>
</dbReference>
<dbReference type="InterPro" id="IPR041413">
    <property type="entry name" value="MLTR_LBD"/>
</dbReference>
<evidence type="ECO:0000313" key="2">
    <source>
        <dbReference type="EMBL" id="MQY26359.1"/>
    </source>
</evidence>
<accession>A0A7K0DKZ1</accession>
<dbReference type="PANTHER" id="PTHR35010">
    <property type="entry name" value="BLL4672 PROTEIN-RELATED"/>
    <property type="match status" value="1"/>
</dbReference>
<sequence length="301" mass="33689">MNADPRLLRKARRGELSAFLKTRRARITPGEVGLPVGARRRTPGLRREEVAQLAGVGVTWYTWLEQGRDINVSVQVLDAVARALALDAAERAHLYRLADVPTVPSAHSEEPIPEELQVILDHLMPLPGVLLSSRYDVLAHNEGFAALCPLFLAAERNVLRHVFTTPACCNPYARGGIEKLTRMVGFLRAAYVKNLHDPEWARFIEDLCGRSAQFATLWERNDVAVPPARNHVIRNVATGDVAMIQTSMSLPSIAGSWLQIFTPADTDAWAKLHALLAMSPEERERPWREHIDRDHRERVSA</sequence>
<dbReference type="CDD" id="cd00093">
    <property type="entry name" value="HTH_XRE"/>
    <property type="match status" value="1"/>
</dbReference>
<name>A0A7K0DKZ1_9NOCA</name>
<proteinExistence type="predicted"/>
<evidence type="ECO:0000259" key="1">
    <source>
        <dbReference type="SMART" id="SM00530"/>
    </source>
</evidence>
<dbReference type="Gene3D" id="3.30.450.180">
    <property type="match status" value="1"/>
</dbReference>
<dbReference type="Proteomes" id="UP000431401">
    <property type="component" value="Unassembled WGS sequence"/>
</dbReference>
<protein>
    <recommendedName>
        <fullName evidence="1">HTH cro/C1-type domain-containing protein</fullName>
    </recommendedName>
</protein>
<dbReference type="PANTHER" id="PTHR35010:SF2">
    <property type="entry name" value="BLL4672 PROTEIN"/>
    <property type="match status" value="1"/>
</dbReference>
<organism evidence="2 3">
    <name type="scientific">Nocardia aurantia</name>
    <dbReference type="NCBI Taxonomy" id="2585199"/>
    <lineage>
        <taxon>Bacteria</taxon>
        <taxon>Bacillati</taxon>
        <taxon>Actinomycetota</taxon>
        <taxon>Actinomycetes</taxon>
        <taxon>Mycobacteriales</taxon>
        <taxon>Nocardiaceae</taxon>
        <taxon>Nocardia</taxon>
    </lineage>
</organism>